<dbReference type="InterPro" id="IPR050109">
    <property type="entry name" value="HTH-type_TetR-like_transc_reg"/>
</dbReference>
<comment type="caution">
    <text evidence="6">The sequence shown here is derived from an EMBL/GenBank/DDBJ whole genome shotgun (WGS) entry which is preliminary data.</text>
</comment>
<dbReference type="InterPro" id="IPR009057">
    <property type="entry name" value="Homeodomain-like_sf"/>
</dbReference>
<feature type="DNA-binding region" description="H-T-H motif" evidence="4">
    <location>
        <begin position="41"/>
        <end position="60"/>
    </location>
</feature>
<dbReference type="Proteomes" id="UP000247781">
    <property type="component" value="Unassembled WGS sequence"/>
</dbReference>
<protein>
    <submittedName>
        <fullName evidence="6">TetR family transcriptional regulator</fullName>
    </submittedName>
</protein>
<keyword evidence="3" id="KW-0804">Transcription</keyword>
<name>A0A318HHP6_9MYCO</name>
<evidence type="ECO:0000313" key="6">
    <source>
        <dbReference type="EMBL" id="PXX08869.1"/>
    </source>
</evidence>
<proteinExistence type="predicted"/>
<accession>A0A318HHP6</accession>
<evidence type="ECO:0000256" key="4">
    <source>
        <dbReference type="PROSITE-ProRule" id="PRU00335"/>
    </source>
</evidence>
<dbReference type="PANTHER" id="PTHR30055">
    <property type="entry name" value="HTH-TYPE TRANSCRIPTIONAL REGULATOR RUTR"/>
    <property type="match status" value="1"/>
</dbReference>
<dbReference type="GO" id="GO:0003700">
    <property type="term" value="F:DNA-binding transcription factor activity"/>
    <property type="evidence" value="ECO:0007669"/>
    <property type="project" value="TreeGrafter"/>
</dbReference>
<dbReference type="AlphaFoldDB" id="A0A318HHP6"/>
<evidence type="ECO:0000256" key="3">
    <source>
        <dbReference type="ARBA" id="ARBA00023163"/>
    </source>
</evidence>
<dbReference type="OrthoDB" id="4718919at2"/>
<gene>
    <name evidence="6" type="ORF">C8E89_107174</name>
</gene>
<keyword evidence="7" id="KW-1185">Reference proteome</keyword>
<dbReference type="SUPFAM" id="SSF46689">
    <property type="entry name" value="Homeodomain-like"/>
    <property type="match status" value="1"/>
</dbReference>
<dbReference type="InterPro" id="IPR001647">
    <property type="entry name" value="HTH_TetR"/>
</dbReference>
<reference evidence="6 7" key="2">
    <citation type="submission" date="2018-06" db="EMBL/GenBank/DDBJ databases">
        <title>Sequencing of bacterial isolates from soil warming experiment in Harvard Forest, Massachusetts, USA.</title>
        <authorList>
            <person name="Deangelis K.PhD."/>
        </authorList>
    </citation>
    <scope>NUCLEOTIDE SEQUENCE [LARGE SCALE GENOMIC DNA]</scope>
    <source>
        <strain evidence="6 7">GAS496</strain>
    </source>
</reference>
<keyword evidence="2 4" id="KW-0238">DNA-binding</keyword>
<feature type="domain" description="HTH tetR-type" evidence="5">
    <location>
        <begin position="18"/>
        <end position="78"/>
    </location>
</feature>
<organism evidence="6 7">
    <name type="scientific">Mycolicibacterium moriokaense</name>
    <dbReference type="NCBI Taxonomy" id="39691"/>
    <lineage>
        <taxon>Bacteria</taxon>
        <taxon>Bacillati</taxon>
        <taxon>Actinomycetota</taxon>
        <taxon>Actinomycetes</taxon>
        <taxon>Mycobacteriales</taxon>
        <taxon>Mycobacteriaceae</taxon>
        <taxon>Mycolicibacterium</taxon>
    </lineage>
</organism>
<sequence>MADVVYLRSYDDRTRLDDEIGQRVLDATIDLLREVPYCGITMRSIAKRAGVSHGEICAYFRSKDAIVAEIYLERLRAAPLVVDLEQSAQARISAQFSQLVMLLADEPGIAAACSSALICDAPSVRAIRQRIHAELQRRVRTVLRSGAWPEVVETLEFGLLGALVQASCGSGTFTENADDLASVVAVVLPDG</sequence>
<dbReference type="PRINTS" id="PR00455">
    <property type="entry name" value="HTHTETR"/>
</dbReference>
<keyword evidence="1" id="KW-0805">Transcription regulation</keyword>
<evidence type="ECO:0000256" key="2">
    <source>
        <dbReference type="ARBA" id="ARBA00023125"/>
    </source>
</evidence>
<dbReference type="PROSITE" id="PS50977">
    <property type="entry name" value="HTH_TETR_2"/>
    <property type="match status" value="1"/>
</dbReference>
<dbReference type="Pfam" id="PF00440">
    <property type="entry name" value="TetR_N"/>
    <property type="match status" value="1"/>
</dbReference>
<evidence type="ECO:0000256" key="1">
    <source>
        <dbReference type="ARBA" id="ARBA00023015"/>
    </source>
</evidence>
<dbReference type="RefSeq" id="WP_110316493.1">
    <property type="nucleotide sequence ID" value="NZ_QJJU01000007.1"/>
</dbReference>
<dbReference type="GO" id="GO:0000976">
    <property type="term" value="F:transcription cis-regulatory region binding"/>
    <property type="evidence" value="ECO:0007669"/>
    <property type="project" value="TreeGrafter"/>
</dbReference>
<dbReference type="Gene3D" id="1.10.357.10">
    <property type="entry name" value="Tetracycline Repressor, domain 2"/>
    <property type="match status" value="1"/>
</dbReference>
<dbReference type="EMBL" id="QJJU01000007">
    <property type="protein sequence ID" value="PXX08869.1"/>
    <property type="molecule type" value="Genomic_DNA"/>
</dbReference>
<dbReference type="PANTHER" id="PTHR30055:SF234">
    <property type="entry name" value="HTH-TYPE TRANSCRIPTIONAL REGULATOR BETI"/>
    <property type="match status" value="1"/>
</dbReference>
<evidence type="ECO:0000259" key="5">
    <source>
        <dbReference type="PROSITE" id="PS50977"/>
    </source>
</evidence>
<reference evidence="7" key="1">
    <citation type="submission" date="2018-05" db="EMBL/GenBank/DDBJ databases">
        <authorList>
            <person name="Deangelis K."/>
            <person name="Huntemann M."/>
            <person name="Clum A."/>
            <person name="Pillay M."/>
            <person name="Palaniappan K."/>
            <person name="Varghese N."/>
            <person name="Mikhailova N."/>
            <person name="Stamatis D."/>
            <person name="Reddy T."/>
            <person name="Daum C."/>
            <person name="Shapiro N."/>
            <person name="Ivanova N."/>
            <person name="Kyrpides N."/>
            <person name="Woyke T."/>
        </authorList>
    </citation>
    <scope>NUCLEOTIDE SEQUENCE [LARGE SCALE GENOMIC DNA]</scope>
    <source>
        <strain evidence="7">GAS496</strain>
    </source>
</reference>
<evidence type="ECO:0000313" key="7">
    <source>
        <dbReference type="Proteomes" id="UP000247781"/>
    </source>
</evidence>